<dbReference type="AlphaFoldDB" id="W0V9F9"/>
<keyword evidence="2" id="KW-1185">Reference proteome</keyword>
<accession>W0V9F9</accession>
<dbReference type="Proteomes" id="UP000027604">
    <property type="component" value="Chromosome I"/>
</dbReference>
<dbReference type="HOGENOM" id="CLU_3136608_0_0_4"/>
<reference evidence="1 2" key="1">
    <citation type="journal article" date="2015" name="Genome Announc.">
        <title>Genome Sequence of Mushroom Soft-Rot Pathogen Janthinobacterium agaricidamnosum.</title>
        <authorList>
            <person name="Graupner K."/>
            <person name="Lackner G."/>
            <person name="Hertweck C."/>
        </authorList>
    </citation>
    <scope>NUCLEOTIDE SEQUENCE [LARGE SCALE GENOMIC DNA]</scope>
    <source>
        <strain evidence="2">NBRC 102515 / DSM 9628</strain>
    </source>
</reference>
<proteinExistence type="predicted"/>
<name>W0V9F9_9BURK</name>
<dbReference type="STRING" id="1349767.GJA_3349"/>
<sequence>MRQRVRFRSNSHYRCGLLIVFAVAAKNLEQSEKEVKFYPFSYCFGAILH</sequence>
<evidence type="ECO:0000313" key="2">
    <source>
        <dbReference type="Proteomes" id="UP000027604"/>
    </source>
</evidence>
<gene>
    <name evidence="1" type="ORF">GJA_3349</name>
</gene>
<evidence type="ECO:0000313" key="1">
    <source>
        <dbReference type="EMBL" id="CDG83968.1"/>
    </source>
</evidence>
<dbReference type="KEGG" id="jag:GJA_3349"/>
<organism evidence="1 2">
    <name type="scientific">Janthinobacterium agaricidamnosum NBRC 102515 = DSM 9628</name>
    <dbReference type="NCBI Taxonomy" id="1349767"/>
    <lineage>
        <taxon>Bacteria</taxon>
        <taxon>Pseudomonadati</taxon>
        <taxon>Pseudomonadota</taxon>
        <taxon>Betaproteobacteria</taxon>
        <taxon>Burkholderiales</taxon>
        <taxon>Oxalobacteraceae</taxon>
        <taxon>Janthinobacterium</taxon>
    </lineage>
</organism>
<dbReference type="EMBL" id="HG322949">
    <property type="protein sequence ID" value="CDG83968.1"/>
    <property type="molecule type" value="Genomic_DNA"/>
</dbReference>
<protein>
    <submittedName>
        <fullName evidence="1">Uncharacterized protein</fullName>
    </submittedName>
</protein>